<gene>
    <name evidence="4" type="ORF">B0H15DRAFT_956305</name>
</gene>
<feature type="signal peptide" evidence="2">
    <location>
        <begin position="1"/>
        <end position="19"/>
    </location>
</feature>
<dbReference type="Gene3D" id="3.40.710.10">
    <property type="entry name" value="DD-peptidase/beta-lactamase superfamily"/>
    <property type="match status" value="1"/>
</dbReference>
<dbReference type="InterPro" id="IPR012338">
    <property type="entry name" value="Beta-lactam/transpept-like"/>
</dbReference>
<feature type="chain" id="PRO_5042207243" evidence="2">
    <location>
        <begin position="20"/>
        <end position="582"/>
    </location>
</feature>
<dbReference type="AlphaFoldDB" id="A0AAD6XJQ6"/>
<dbReference type="EMBL" id="JARJCN010000091">
    <property type="protein sequence ID" value="KAJ7075673.1"/>
    <property type="molecule type" value="Genomic_DNA"/>
</dbReference>
<dbReference type="InterPro" id="IPR001466">
    <property type="entry name" value="Beta-lactam-related"/>
</dbReference>
<proteinExistence type="inferred from homology"/>
<comment type="similarity">
    <text evidence="1">Belongs to the peptidase S12 family.</text>
</comment>
<evidence type="ECO:0000256" key="1">
    <source>
        <dbReference type="ARBA" id="ARBA00038215"/>
    </source>
</evidence>
<accession>A0AAD6XJQ6</accession>
<dbReference type="PANTHER" id="PTHR46825">
    <property type="entry name" value="D-ALANYL-D-ALANINE-CARBOXYPEPTIDASE/ENDOPEPTIDASE AMPH"/>
    <property type="match status" value="1"/>
</dbReference>
<keyword evidence="2" id="KW-0732">Signal</keyword>
<protein>
    <submittedName>
        <fullName evidence="4">Beta-lactamase/transpeptidase-like protein</fullName>
    </submittedName>
</protein>
<name>A0AAD6XJQ6_9AGAR</name>
<dbReference type="Proteomes" id="UP001222325">
    <property type="component" value="Unassembled WGS sequence"/>
</dbReference>
<reference evidence="4" key="1">
    <citation type="submission" date="2023-03" db="EMBL/GenBank/DDBJ databases">
        <title>Massive genome expansion in bonnet fungi (Mycena s.s.) driven by repeated elements and novel gene families across ecological guilds.</title>
        <authorList>
            <consortium name="Lawrence Berkeley National Laboratory"/>
            <person name="Harder C.B."/>
            <person name="Miyauchi S."/>
            <person name="Viragh M."/>
            <person name="Kuo A."/>
            <person name="Thoen E."/>
            <person name="Andreopoulos B."/>
            <person name="Lu D."/>
            <person name="Skrede I."/>
            <person name="Drula E."/>
            <person name="Henrissat B."/>
            <person name="Morin E."/>
            <person name="Kohler A."/>
            <person name="Barry K."/>
            <person name="LaButti K."/>
            <person name="Morin E."/>
            <person name="Salamov A."/>
            <person name="Lipzen A."/>
            <person name="Mereny Z."/>
            <person name="Hegedus B."/>
            <person name="Baldrian P."/>
            <person name="Stursova M."/>
            <person name="Weitz H."/>
            <person name="Taylor A."/>
            <person name="Grigoriev I.V."/>
            <person name="Nagy L.G."/>
            <person name="Martin F."/>
            <person name="Kauserud H."/>
        </authorList>
    </citation>
    <scope>NUCLEOTIDE SEQUENCE</scope>
    <source>
        <strain evidence="4">CBHHK173m</strain>
    </source>
</reference>
<evidence type="ECO:0000256" key="2">
    <source>
        <dbReference type="SAM" id="SignalP"/>
    </source>
</evidence>
<feature type="domain" description="Beta-lactamase-related" evidence="3">
    <location>
        <begin position="46"/>
        <end position="381"/>
    </location>
</feature>
<organism evidence="4 5">
    <name type="scientific">Mycena belliarum</name>
    <dbReference type="NCBI Taxonomy" id="1033014"/>
    <lineage>
        <taxon>Eukaryota</taxon>
        <taxon>Fungi</taxon>
        <taxon>Dikarya</taxon>
        <taxon>Basidiomycota</taxon>
        <taxon>Agaricomycotina</taxon>
        <taxon>Agaricomycetes</taxon>
        <taxon>Agaricomycetidae</taxon>
        <taxon>Agaricales</taxon>
        <taxon>Marasmiineae</taxon>
        <taxon>Mycenaceae</taxon>
        <taxon>Mycena</taxon>
    </lineage>
</organism>
<dbReference type="PANTHER" id="PTHR46825:SF15">
    <property type="entry name" value="BETA-LACTAMASE-RELATED DOMAIN-CONTAINING PROTEIN"/>
    <property type="match status" value="1"/>
</dbReference>
<dbReference type="Pfam" id="PF00144">
    <property type="entry name" value="Beta-lactamase"/>
    <property type="match status" value="1"/>
</dbReference>
<evidence type="ECO:0000313" key="4">
    <source>
        <dbReference type="EMBL" id="KAJ7075673.1"/>
    </source>
</evidence>
<keyword evidence="5" id="KW-1185">Reference proteome</keyword>
<dbReference type="InterPro" id="IPR050491">
    <property type="entry name" value="AmpC-like"/>
</dbReference>
<dbReference type="SUPFAM" id="SSF56601">
    <property type="entry name" value="beta-lactamase/transpeptidase-like"/>
    <property type="match status" value="1"/>
</dbReference>
<comment type="caution">
    <text evidence="4">The sequence shown here is derived from an EMBL/GenBank/DDBJ whole genome shotgun (WGS) entry which is preliminary data.</text>
</comment>
<evidence type="ECO:0000259" key="3">
    <source>
        <dbReference type="Pfam" id="PF00144"/>
    </source>
</evidence>
<evidence type="ECO:0000313" key="5">
    <source>
        <dbReference type="Proteomes" id="UP001222325"/>
    </source>
</evidence>
<sequence length="582" mass="62030">MHLLSFFALTPLLVPFASAVNNGTVLNSDIDSFVAKILSEWNSPAGVAVTVVRKDGKGGWVLETKGYGNAKADGTKVTPDTMFSIGSESKFFDIVATGLLISNKSLPTPISWSTKMASVIPEWGLMDPVASAGSSIMDLMSHRTGMPRHDLSLSFGDTPLAIIKRLKHLKPSSEFRQGFQYNNLMYTVLSYLPTVLHPSKPSLAQYVKDNIFNPLGMNASTYSYAFANSTGNLANGFAREGNSTTNPLLPAVTHALPFWLPIGGSDGNFLSGPGGVISTITDVAAWLKMLLSNGVNTETNTTVVPASVLKMVTSGITVYPFLDDSFPEQSVATYGGGQLKSNYRGHDFIEHGGDVTGFHSAFTRFPNDGAAVGVIINDDLSYIRDIIRYRLMDELFELAPKASGTAKVRASLVSTPRAANATPPTGGFASLVGNYNNAGYTDLEMCLIFPAPASASESCTELAQTLNTSYPQLVDSAVPTLAFTWDQVGSKYNMLTHFEGNLFNFTGWIEYPTGNASRPVWPYDAGFSSTHIEFGAGGFGLTGGVWGAGGGLPDPQGESIAERAEVWFNATSASARTGQTAS</sequence>